<sequence length="269" mass="29985">MGRPLPVGRNLAAELEDDADDDDDDDEQGVAPGDRPPLIPRATRNGSTRLTESRRSERRDDRRDDRRDYRRDDRRTRRDDGRDRRVTVAATADDEEEDGMECQPSRRLSQHGYDDDESDYSREAYSDSEGGSDHDHIDAGLADEKSRGRNGREDSTRSQKDSTRLSGARLDLKGARLSSGTRLINQLIPLAEPTGSLTAEILMDRVQRVAARGTQCTSVASAAIFVSRYTMWGDANCSSATNDWSTLSPRMSTNPSCQTTSRTSTRRAI</sequence>
<dbReference type="AlphaFoldDB" id="A0A9W6Y9F4"/>
<name>A0A9W6Y9F4_9STRA</name>
<feature type="region of interest" description="Disordered" evidence="1">
    <location>
        <begin position="1"/>
        <end position="169"/>
    </location>
</feature>
<feature type="compositionally biased region" description="Basic and acidic residues" evidence="1">
    <location>
        <begin position="119"/>
        <end position="163"/>
    </location>
</feature>
<evidence type="ECO:0000256" key="1">
    <source>
        <dbReference type="SAM" id="MobiDB-lite"/>
    </source>
</evidence>
<protein>
    <submittedName>
        <fullName evidence="2">Unnamed protein product</fullName>
    </submittedName>
</protein>
<feature type="compositionally biased region" description="Basic and acidic residues" evidence="1">
    <location>
        <begin position="51"/>
        <end position="86"/>
    </location>
</feature>
<proteinExistence type="predicted"/>
<accession>A0A9W6Y9F4</accession>
<feature type="region of interest" description="Disordered" evidence="1">
    <location>
        <begin position="246"/>
        <end position="269"/>
    </location>
</feature>
<feature type="compositionally biased region" description="Polar residues" evidence="1">
    <location>
        <begin position="246"/>
        <end position="258"/>
    </location>
</feature>
<organism evidence="2 3">
    <name type="scientific">Phytophthora fragariaefolia</name>
    <dbReference type="NCBI Taxonomy" id="1490495"/>
    <lineage>
        <taxon>Eukaryota</taxon>
        <taxon>Sar</taxon>
        <taxon>Stramenopiles</taxon>
        <taxon>Oomycota</taxon>
        <taxon>Peronosporomycetes</taxon>
        <taxon>Peronosporales</taxon>
        <taxon>Peronosporaceae</taxon>
        <taxon>Phytophthora</taxon>
    </lineage>
</organism>
<evidence type="ECO:0000313" key="2">
    <source>
        <dbReference type="EMBL" id="GMF60253.1"/>
    </source>
</evidence>
<feature type="compositionally biased region" description="Acidic residues" evidence="1">
    <location>
        <begin position="14"/>
        <end position="28"/>
    </location>
</feature>
<dbReference type="Proteomes" id="UP001165121">
    <property type="component" value="Unassembled WGS sequence"/>
</dbReference>
<gene>
    <name evidence="2" type="ORF">Pfra01_002616100</name>
</gene>
<dbReference type="EMBL" id="BSXT01005328">
    <property type="protein sequence ID" value="GMF60253.1"/>
    <property type="molecule type" value="Genomic_DNA"/>
</dbReference>
<comment type="caution">
    <text evidence="2">The sequence shown here is derived from an EMBL/GenBank/DDBJ whole genome shotgun (WGS) entry which is preliminary data.</text>
</comment>
<reference evidence="2" key="1">
    <citation type="submission" date="2023-04" db="EMBL/GenBank/DDBJ databases">
        <title>Phytophthora fragariaefolia NBRC 109709.</title>
        <authorList>
            <person name="Ichikawa N."/>
            <person name="Sato H."/>
            <person name="Tonouchi N."/>
        </authorList>
    </citation>
    <scope>NUCLEOTIDE SEQUENCE</scope>
    <source>
        <strain evidence="2">NBRC 109709</strain>
    </source>
</reference>
<keyword evidence="3" id="KW-1185">Reference proteome</keyword>
<evidence type="ECO:0000313" key="3">
    <source>
        <dbReference type="Proteomes" id="UP001165121"/>
    </source>
</evidence>